<reference evidence="1 2" key="1">
    <citation type="submission" date="2016-10" db="EMBL/GenBank/DDBJ databases">
        <authorList>
            <person name="de Groot N.N."/>
        </authorList>
    </citation>
    <scope>NUCLEOTIDE SEQUENCE [LARGE SCALE GENOMIC DNA]</scope>
    <source>
        <strain evidence="1 2">DSM 11363</strain>
    </source>
</reference>
<gene>
    <name evidence="1" type="ORF">SAMN05216197_13333</name>
</gene>
<name>A0A1I0I8K6_9PSED</name>
<accession>A0A1I0I8K6</accession>
<dbReference type="Proteomes" id="UP000182332">
    <property type="component" value="Unassembled WGS sequence"/>
</dbReference>
<evidence type="ECO:0000313" key="2">
    <source>
        <dbReference type="Proteomes" id="UP000182332"/>
    </source>
</evidence>
<proteinExistence type="predicted"/>
<dbReference type="EMBL" id="FOHW01000033">
    <property type="protein sequence ID" value="SET92272.1"/>
    <property type="molecule type" value="Genomic_DNA"/>
</dbReference>
<organism evidence="1 2">
    <name type="scientific">Pseudomonas graminis</name>
    <dbReference type="NCBI Taxonomy" id="158627"/>
    <lineage>
        <taxon>Bacteria</taxon>
        <taxon>Pseudomonadati</taxon>
        <taxon>Pseudomonadota</taxon>
        <taxon>Gammaproteobacteria</taxon>
        <taxon>Pseudomonadales</taxon>
        <taxon>Pseudomonadaceae</taxon>
        <taxon>Pseudomonas</taxon>
    </lineage>
</organism>
<dbReference type="AlphaFoldDB" id="A0A1I0I8K6"/>
<protein>
    <submittedName>
        <fullName evidence="1">Uncharacterized protein</fullName>
    </submittedName>
</protein>
<sequence>MTSVIYDLSYIGGRRPREPYVIGFAGFADQGPENLPALFRHPFSARPVCSPLEEFSCASLVFSVLPL</sequence>
<evidence type="ECO:0000313" key="1">
    <source>
        <dbReference type="EMBL" id="SET92272.1"/>
    </source>
</evidence>